<dbReference type="OrthoDB" id="2017317at2759"/>
<proteinExistence type="predicted"/>
<evidence type="ECO:0000313" key="6">
    <source>
        <dbReference type="Proteomes" id="UP000800035"/>
    </source>
</evidence>
<sequence length="246" mass="27422">MPRKIWYLAYGSNMSSEKFTGNRGIVPLDTALVRIPGWTLTMEVPGLPYSEPSFSSIKPREADCDDEATDPDVTGVAYLITEDQYRQVIASEGGGIAYSDICLTGKILDEMTARVPRDITVHTLGTAMKRRPSPLPSQRYMDLLITGGKECHLPLEYQKYLSNIAVYEPSTSAWAKLGALLFLTIWSPVMGNLEKITTRSIGKDGNAQWFIIWLVRGVMHIIWASHDFIFAPVFGRGDGSDQELEE</sequence>
<organism evidence="5 6">
    <name type="scientific">Byssothecium circinans</name>
    <dbReference type="NCBI Taxonomy" id="147558"/>
    <lineage>
        <taxon>Eukaryota</taxon>
        <taxon>Fungi</taxon>
        <taxon>Dikarya</taxon>
        <taxon>Ascomycota</taxon>
        <taxon>Pezizomycotina</taxon>
        <taxon>Dothideomycetes</taxon>
        <taxon>Pleosporomycetidae</taxon>
        <taxon>Pleosporales</taxon>
        <taxon>Massarineae</taxon>
        <taxon>Massarinaceae</taxon>
        <taxon>Byssothecium</taxon>
    </lineage>
</organism>
<dbReference type="InterPro" id="IPR017939">
    <property type="entry name" value="G-Glutamylcylcotransferase"/>
</dbReference>
<dbReference type="EC" id="4.3.2.9" evidence="1"/>
<dbReference type="Gene3D" id="3.10.490.10">
    <property type="entry name" value="Gamma-glutamyl cyclotransferase-like"/>
    <property type="match status" value="1"/>
</dbReference>
<dbReference type="GO" id="GO:0003839">
    <property type="term" value="F:gamma-glutamylcyclotransferase activity"/>
    <property type="evidence" value="ECO:0007669"/>
    <property type="project" value="UniProtKB-EC"/>
</dbReference>
<reference evidence="5" key="1">
    <citation type="journal article" date="2020" name="Stud. Mycol.">
        <title>101 Dothideomycetes genomes: a test case for predicting lifestyles and emergence of pathogens.</title>
        <authorList>
            <person name="Haridas S."/>
            <person name="Albert R."/>
            <person name="Binder M."/>
            <person name="Bloem J."/>
            <person name="Labutti K."/>
            <person name="Salamov A."/>
            <person name="Andreopoulos B."/>
            <person name="Baker S."/>
            <person name="Barry K."/>
            <person name="Bills G."/>
            <person name="Bluhm B."/>
            <person name="Cannon C."/>
            <person name="Castanera R."/>
            <person name="Culley D."/>
            <person name="Daum C."/>
            <person name="Ezra D."/>
            <person name="Gonzalez J."/>
            <person name="Henrissat B."/>
            <person name="Kuo A."/>
            <person name="Liang C."/>
            <person name="Lipzen A."/>
            <person name="Lutzoni F."/>
            <person name="Magnuson J."/>
            <person name="Mondo S."/>
            <person name="Nolan M."/>
            <person name="Ohm R."/>
            <person name="Pangilinan J."/>
            <person name="Park H.-J."/>
            <person name="Ramirez L."/>
            <person name="Alfaro M."/>
            <person name="Sun H."/>
            <person name="Tritt A."/>
            <person name="Yoshinaga Y."/>
            <person name="Zwiers L.-H."/>
            <person name="Turgeon B."/>
            <person name="Goodwin S."/>
            <person name="Spatafora J."/>
            <person name="Crous P."/>
            <person name="Grigoriev I."/>
        </authorList>
    </citation>
    <scope>NUCLEOTIDE SEQUENCE</scope>
    <source>
        <strain evidence="5">CBS 675.92</strain>
    </source>
</reference>
<protein>
    <recommendedName>
        <fullName evidence="1">gamma-glutamylcyclotransferase</fullName>
        <ecNumber evidence="1">4.3.2.9</ecNumber>
    </recommendedName>
</protein>
<dbReference type="Proteomes" id="UP000800035">
    <property type="component" value="Unassembled WGS sequence"/>
</dbReference>
<evidence type="ECO:0000313" key="5">
    <source>
        <dbReference type="EMBL" id="KAF1950194.1"/>
    </source>
</evidence>
<feature type="active site" description="Proton acceptor" evidence="3">
    <location>
        <position position="92"/>
    </location>
</feature>
<evidence type="ECO:0000256" key="3">
    <source>
        <dbReference type="PIRSR" id="PIRSR617939-1"/>
    </source>
</evidence>
<keyword evidence="6" id="KW-1185">Reference proteome</keyword>
<dbReference type="AlphaFoldDB" id="A0A6A5TDC1"/>
<name>A0A6A5TDC1_9PLEO</name>
<evidence type="ECO:0000256" key="4">
    <source>
        <dbReference type="PIRSR" id="PIRSR617939-2"/>
    </source>
</evidence>
<dbReference type="EMBL" id="ML977028">
    <property type="protein sequence ID" value="KAF1950194.1"/>
    <property type="molecule type" value="Genomic_DNA"/>
</dbReference>
<evidence type="ECO:0000256" key="1">
    <source>
        <dbReference type="ARBA" id="ARBA00012346"/>
    </source>
</evidence>
<dbReference type="PANTHER" id="PTHR12935">
    <property type="entry name" value="GAMMA-GLUTAMYLCYCLOTRANSFERASE"/>
    <property type="match status" value="1"/>
</dbReference>
<feature type="binding site" evidence="4">
    <location>
        <position position="140"/>
    </location>
    <ligand>
        <name>substrate</name>
    </ligand>
</feature>
<evidence type="ECO:0000256" key="2">
    <source>
        <dbReference type="ARBA" id="ARBA00023239"/>
    </source>
</evidence>
<gene>
    <name evidence="5" type="ORF">CC80DRAFT_456340</name>
</gene>
<feature type="binding site" evidence="4">
    <location>
        <begin position="7"/>
        <end position="12"/>
    </location>
    <ligand>
        <name>substrate</name>
    </ligand>
</feature>
<keyword evidence="2" id="KW-0456">Lyase</keyword>
<accession>A0A6A5TDC1</accession>
<dbReference type="PANTHER" id="PTHR12935:SF0">
    <property type="entry name" value="GAMMA-GLUTAMYLCYCLOTRANSFERASE"/>
    <property type="match status" value="1"/>
</dbReference>